<evidence type="ECO:0000256" key="1">
    <source>
        <dbReference type="SAM" id="Phobius"/>
    </source>
</evidence>
<organism evidence="2 3">
    <name type="scientific">Flavobacterium hungaricum</name>
    <dbReference type="NCBI Taxonomy" id="2082725"/>
    <lineage>
        <taxon>Bacteria</taxon>
        <taxon>Pseudomonadati</taxon>
        <taxon>Bacteroidota</taxon>
        <taxon>Flavobacteriia</taxon>
        <taxon>Flavobacteriales</taxon>
        <taxon>Flavobacteriaceae</taxon>
        <taxon>Flavobacterium</taxon>
    </lineage>
</organism>
<evidence type="ECO:0000313" key="2">
    <source>
        <dbReference type="EMBL" id="MBE8725835.1"/>
    </source>
</evidence>
<name>A0ABR9TKE8_9FLAO</name>
<keyword evidence="3" id="KW-1185">Reference proteome</keyword>
<proteinExistence type="predicted"/>
<keyword evidence="1" id="KW-0812">Transmembrane</keyword>
<keyword evidence="1" id="KW-1133">Transmembrane helix</keyword>
<feature type="transmembrane region" description="Helical" evidence="1">
    <location>
        <begin position="51"/>
        <end position="72"/>
    </location>
</feature>
<accession>A0ABR9TKE8</accession>
<comment type="caution">
    <text evidence="2">The sequence shown here is derived from an EMBL/GenBank/DDBJ whole genome shotgun (WGS) entry which is preliminary data.</text>
</comment>
<keyword evidence="1" id="KW-0472">Membrane</keyword>
<gene>
    <name evidence="2" type="ORF">C4F50_12870</name>
</gene>
<protein>
    <submittedName>
        <fullName evidence="2">Uncharacterized protein</fullName>
    </submittedName>
</protein>
<reference evidence="2 3" key="1">
    <citation type="submission" date="2018-07" db="EMBL/GenBank/DDBJ databases">
        <title>Genome assembly of strain KB82.</title>
        <authorList>
            <person name="Kukolya J."/>
            <person name="Horvath B."/>
            <person name="Nagy I."/>
            <person name="Toth A."/>
        </authorList>
    </citation>
    <scope>NUCLEOTIDE SEQUENCE [LARGE SCALE GENOMIC DNA]</scope>
    <source>
        <strain evidence="2 3">Kb82</strain>
    </source>
</reference>
<dbReference type="RefSeq" id="WP_194139028.1">
    <property type="nucleotide sequence ID" value="NZ_PRDM01000002.1"/>
</dbReference>
<dbReference type="EMBL" id="PRDM01000002">
    <property type="protein sequence ID" value="MBE8725835.1"/>
    <property type="molecule type" value="Genomic_DNA"/>
</dbReference>
<feature type="transmembrane region" description="Helical" evidence="1">
    <location>
        <begin position="26"/>
        <end position="44"/>
    </location>
</feature>
<evidence type="ECO:0000313" key="3">
    <source>
        <dbReference type="Proteomes" id="UP000640614"/>
    </source>
</evidence>
<sequence>MENYYNFKISENEISYDPYWYENSNLLISFTIGIIIIAGGIILLEQNHLQIVLPIASAILFFVILSSLYHLLIRSKTTLVFDKNKGILFKITPLGKKKITLLNNVMDVVSKSSSNSFNYILTVQKRNSVVAIKLTPRIRYKEQDNPEVRFLQMEILPQLELFLGLNKKITAVFDSEETTSL</sequence>
<dbReference type="Proteomes" id="UP000640614">
    <property type="component" value="Unassembled WGS sequence"/>
</dbReference>